<sequence>MLELYFDGACEPINPGGTASYGWVIKKDGKDLQVGSGIIGSGNGMTNNVAEYMGLIKGLEEYKNLGLNEKLIIKGDSSMVLNMVSGKWGWNKSRTTWNPHKKMPHLKDLLDKALKLLKDIEYEVQWVPREENKQADALSKHMTQDT</sequence>
<dbReference type="InterPro" id="IPR012337">
    <property type="entry name" value="RNaseH-like_sf"/>
</dbReference>
<dbReference type="EMBL" id="MFZV01000034">
    <property type="protein sequence ID" value="OGK30974.1"/>
    <property type="molecule type" value="Genomic_DNA"/>
</dbReference>
<dbReference type="GO" id="GO:0003676">
    <property type="term" value="F:nucleic acid binding"/>
    <property type="evidence" value="ECO:0007669"/>
    <property type="project" value="InterPro"/>
</dbReference>
<dbReference type="PANTHER" id="PTHR46387">
    <property type="entry name" value="POLYNUCLEOTIDYL TRANSFERASE, RIBONUCLEASE H-LIKE SUPERFAMILY PROTEIN"/>
    <property type="match status" value="1"/>
</dbReference>
<dbReference type="InterPro" id="IPR002156">
    <property type="entry name" value="RNaseH_domain"/>
</dbReference>
<comment type="caution">
    <text evidence="2">The sequence shown here is derived from an EMBL/GenBank/DDBJ whole genome shotgun (WGS) entry which is preliminary data.</text>
</comment>
<dbReference type="AlphaFoldDB" id="A0A1F7HIV9"/>
<gene>
    <name evidence="2" type="ORF">A3F29_04390</name>
</gene>
<dbReference type="Gene3D" id="3.30.420.10">
    <property type="entry name" value="Ribonuclease H-like superfamily/Ribonuclease H"/>
    <property type="match status" value="1"/>
</dbReference>
<dbReference type="InterPro" id="IPR036397">
    <property type="entry name" value="RNaseH_sf"/>
</dbReference>
<protein>
    <recommendedName>
        <fullName evidence="1">RNase H type-1 domain-containing protein</fullName>
    </recommendedName>
</protein>
<evidence type="ECO:0000259" key="1">
    <source>
        <dbReference type="PROSITE" id="PS50879"/>
    </source>
</evidence>
<dbReference type="PANTHER" id="PTHR46387:SF2">
    <property type="entry name" value="RIBONUCLEASE HI"/>
    <property type="match status" value="1"/>
</dbReference>
<evidence type="ECO:0000313" key="2">
    <source>
        <dbReference type="EMBL" id="OGK30974.1"/>
    </source>
</evidence>
<evidence type="ECO:0000313" key="3">
    <source>
        <dbReference type="Proteomes" id="UP000177199"/>
    </source>
</evidence>
<dbReference type="Pfam" id="PF13456">
    <property type="entry name" value="RVT_3"/>
    <property type="match status" value="1"/>
</dbReference>
<dbReference type="PROSITE" id="PS50879">
    <property type="entry name" value="RNASE_H_1"/>
    <property type="match status" value="1"/>
</dbReference>
<reference evidence="2 3" key="1">
    <citation type="journal article" date="2016" name="Nat. Commun.">
        <title>Thousands of microbial genomes shed light on interconnected biogeochemical processes in an aquifer system.</title>
        <authorList>
            <person name="Anantharaman K."/>
            <person name="Brown C.T."/>
            <person name="Hug L.A."/>
            <person name="Sharon I."/>
            <person name="Castelle C.J."/>
            <person name="Probst A.J."/>
            <person name="Thomas B.C."/>
            <person name="Singh A."/>
            <person name="Wilkins M.J."/>
            <person name="Karaoz U."/>
            <person name="Brodie E.L."/>
            <person name="Williams K.H."/>
            <person name="Hubbard S.S."/>
            <person name="Banfield J.F."/>
        </authorList>
    </citation>
    <scope>NUCLEOTIDE SEQUENCE [LARGE SCALE GENOMIC DNA]</scope>
</reference>
<dbReference type="SUPFAM" id="SSF53098">
    <property type="entry name" value="Ribonuclease H-like"/>
    <property type="match status" value="1"/>
</dbReference>
<accession>A0A1F7HIV9</accession>
<dbReference type="Proteomes" id="UP000177199">
    <property type="component" value="Unassembled WGS sequence"/>
</dbReference>
<proteinExistence type="predicted"/>
<dbReference type="GO" id="GO:0004523">
    <property type="term" value="F:RNA-DNA hybrid ribonuclease activity"/>
    <property type="evidence" value="ECO:0007669"/>
    <property type="project" value="InterPro"/>
</dbReference>
<organism evidence="2 3">
    <name type="scientific">Candidatus Roizmanbacteria bacterium RIFCSPHIGHO2_12_FULL_33_9</name>
    <dbReference type="NCBI Taxonomy" id="1802045"/>
    <lineage>
        <taxon>Bacteria</taxon>
        <taxon>Candidatus Roizmaniibacteriota</taxon>
    </lineage>
</organism>
<feature type="domain" description="RNase H type-1" evidence="1">
    <location>
        <begin position="1"/>
        <end position="144"/>
    </location>
</feature>
<name>A0A1F7HIV9_9BACT</name>